<keyword evidence="3" id="KW-1185">Reference proteome</keyword>
<evidence type="ECO:0000256" key="1">
    <source>
        <dbReference type="SAM" id="MobiDB-lite"/>
    </source>
</evidence>
<feature type="region of interest" description="Disordered" evidence="1">
    <location>
        <begin position="47"/>
        <end position="87"/>
    </location>
</feature>
<dbReference type="OrthoDB" id="642895at2759"/>
<evidence type="ECO:0000313" key="2">
    <source>
        <dbReference type="EMBL" id="EKF30374.1"/>
    </source>
</evidence>
<comment type="caution">
    <text evidence="2">The sequence shown here is derived from an EMBL/GenBank/DDBJ whole genome shotgun (WGS) entry which is preliminary data.</text>
</comment>
<organism evidence="2 3">
    <name type="scientific">Trypanosoma cruzi marinkellei</name>
    <dbReference type="NCBI Taxonomy" id="85056"/>
    <lineage>
        <taxon>Eukaryota</taxon>
        <taxon>Discoba</taxon>
        <taxon>Euglenozoa</taxon>
        <taxon>Kinetoplastea</taxon>
        <taxon>Metakinetoplastina</taxon>
        <taxon>Trypanosomatida</taxon>
        <taxon>Trypanosomatidae</taxon>
        <taxon>Trypanosoma</taxon>
        <taxon>Schizotrypanum</taxon>
    </lineage>
</organism>
<sequence length="390" mass="43347">MNALADTRLQQLCLLYKQRALLRLSPQEQARIRGKYAEKLLFEELHHKHPRKVQQPTSTTPTVGCSRSSSDNCDRGFLTPGPSSSRATTCRSCHSVAKDELDLLSDTLPERLRADYECPQLRGPEKDEVSITELQEENTGRGTIFEVDLGDVTRFGRRQDLSLARIDAEAQEIYEEIIAQNVRMAAQAEKELQCVEELWRLFEEGADVVQDGLEITREQPAESHLDGERILPSRQEFACRLMQLRLEYDSQEGVAERTGAIAADETCDCRTGPIYGIITTAGNNNNNNATNSTVTLPVLRSAYTARTQGRSSYFANISEATHSSAAAGVGGTTNQLPIAADETFHYAFIRAYSFFHCHSARGAATSFASVPRSICPKRHIAAYRSVPLLF</sequence>
<protein>
    <submittedName>
        <fullName evidence="2">Uncharacterized protein</fullName>
    </submittedName>
</protein>
<feature type="compositionally biased region" description="Polar residues" evidence="1">
    <location>
        <begin position="54"/>
        <end position="71"/>
    </location>
</feature>
<reference evidence="2 3" key="1">
    <citation type="journal article" date="2012" name="BMC Genomics">
        <title>Comparative genomic analysis of human infective Trypanosoma cruzi lineages with the bat-restricted subspecies T. cruzi marinkellei.</title>
        <authorList>
            <person name="Franzen O."/>
            <person name="Talavera-Lopez C."/>
            <person name="Ochaya S."/>
            <person name="Butler C.E."/>
            <person name="Messenger L.A."/>
            <person name="Lewis M.D."/>
            <person name="Llewellyn M.S."/>
            <person name="Marinkelle C.J."/>
            <person name="Tyler K.M."/>
            <person name="Miles M.A."/>
            <person name="Andersson B."/>
        </authorList>
    </citation>
    <scope>NUCLEOTIDE SEQUENCE [LARGE SCALE GENOMIC DNA]</scope>
    <source>
        <strain evidence="2 3">B7</strain>
    </source>
</reference>
<dbReference type="Proteomes" id="UP000007350">
    <property type="component" value="Unassembled WGS sequence"/>
</dbReference>
<proteinExistence type="predicted"/>
<name>K2MX69_TRYCR</name>
<accession>K2MX69</accession>
<gene>
    <name evidence="2" type="ORF">MOQ_005818</name>
</gene>
<dbReference type="AlphaFoldDB" id="K2MX69"/>
<dbReference type="EMBL" id="AHKC01012174">
    <property type="protein sequence ID" value="EKF30374.1"/>
    <property type="molecule type" value="Genomic_DNA"/>
</dbReference>
<evidence type="ECO:0000313" key="3">
    <source>
        <dbReference type="Proteomes" id="UP000007350"/>
    </source>
</evidence>